<dbReference type="InterPro" id="IPR050205">
    <property type="entry name" value="CDPK_Ser/Thr_kinases"/>
</dbReference>
<evidence type="ECO:0000256" key="7">
    <source>
        <dbReference type="SAM" id="Phobius"/>
    </source>
</evidence>
<keyword evidence="10" id="KW-1185">Reference proteome</keyword>
<dbReference type="InterPro" id="IPR000719">
    <property type="entry name" value="Prot_kinase_dom"/>
</dbReference>
<name>A0A2G9RXX2_AQUCT</name>
<dbReference type="Proteomes" id="UP000228934">
    <property type="component" value="Unassembled WGS sequence"/>
</dbReference>
<reference evidence="10" key="1">
    <citation type="journal article" date="2017" name="Nat. Commun.">
        <title>The North American bullfrog draft genome provides insight into hormonal regulation of long noncoding RNA.</title>
        <authorList>
            <person name="Hammond S.A."/>
            <person name="Warren R.L."/>
            <person name="Vandervalk B.P."/>
            <person name="Kucuk E."/>
            <person name="Khan H."/>
            <person name="Gibb E.A."/>
            <person name="Pandoh P."/>
            <person name="Kirk H."/>
            <person name="Zhao Y."/>
            <person name="Jones M."/>
            <person name="Mungall A.J."/>
            <person name="Coope R."/>
            <person name="Pleasance S."/>
            <person name="Moore R.A."/>
            <person name="Holt R.A."/>
            <person name="Round J.M."/>
            <person name="Ohora S."/>
            <person name="Walle B.V."/>
            <person name="Veldhoen N."/>
            <person name="Helbing C.C."/>
            <person name="Birol I."/>
        </authorList>
    </citation>
    <scope>NUCLEOTIDE SEQUENCE [LARGE SCALE GENOMIC DNA]</scope>
</reference>
<evidence type="ECO:0000256" key="1">
    <source>
        <dbReference type="ARBA" id="ARBA00006692"/>
    </source>
</evidence>
<evidence type="ECO:0000256" key="3">
    <source>
        <dbReference type="ARBA" id="ARBA00022679"/>
    </source>
</evidence>
<sequence>MRQGYDAACDIWSLGVLLYTMLAGYTLFTNGPNNTPEEILLRIGSGNFSLSGGNWNTMPDAVKDLLSHMLHNDPHQDQLPLYQLNRHDAPHLVKGAMAVTYSALNHKTFQPILEPVVASSLAQRRSMKKRMSTDL</sequence>
<evidence type="ECO:0000256" key="5">
    <source>
        <dbReference type="ARBA" id="ARBA00022777"/>
    </source>
</evidence>
<dbReference type="Pfam" id="PF00069">
    <property type="entry name" value="Pkinase"/>
    <property type="match status" value="1"/>
</dbReference>
<dbReference type="InterPro" id="IPR011009">
    <property type="entry name" value="Kinase-like_dom_sf"/>
</dbReference>
<dbReference type="GO" id="GO:0004674">
    <property type="term" value="F:protein serine/threonine kinase activity"/>
    <property type="evidence" value="ECO:0007669"/>
    <property type="project" value="UniProtKB-KW"/>
</dbReference>
<evidence type="ECO:0000256" key="4">
    <source>
        <dbReference type="ARBA" id="ARBA00022741"/>
    </source>
</evidence>
<dbReference type="EMBL" id="KV929096">
    <property type="protein sequence ID" value="PIO32739.1"/>
    <property type="molecule type" value="Genomic_DNA"/>
</dbReference>
<proteinExistence type="inferred from homology"/>
<keyword evidence="3" id="KW-0808">Transferase</keyword>
<dbReference type="PANTHER" id="PTHR24349">
    <property type="entry name" value="SERINE/THREONINE-PROTEIN KINASE"/>
    <property type="match status" value="1"/>
</dbReference>
<keyword evidence="6" id="KW-0067">ATP-binding</keyword>
<gene>
    <name evidence="9" type="ORF">AB205_0159890</name>
</gene>
<keyword evidence="7" id="KW-0812">Transmembrane</keyword>
<dbReference type="OrthoDB" id="63267at2759"/>
<feature type="domain" description="Protein kinase" evidence="8">
    <location>
        <begin position="1"/>
        <end position="92"/>
    </location>
</feature>
<accession>A0A2G9RXX2</accession>
<dbReference type="AlphaFoldDB" id="A0A2G9RXX2"/>
<dbReference type="GO" id="GO:0005524">
    <property type="term" value="F:ATP binding"/>
    <property type="evidence" value="ECO:0007669"/>
    <property type="project" value="UniProtKB-KW"/>
</dbReference>
<keyword evidence="7" id="KW-0472">Membrane</keyword>
<organism evidence="9 10">
    <name type="scientific">Aquarana catesbeiana</name>
    <name type="common">American bullfrog</name>
    <name type="synonym">Rana catesbeiana</name>
    <dbReference type="NCBI Taxonomy" id="8400"/>
    <lineage>
        <taxon>Eukaryota</taxon>
        <taxon>Metazoa</taxon>
        <taxon>Chordata</taxon>
        <taxon>Craniata</taxon>
        <taxon>Vertebrata</taxon>
        <taxon>Euteleostomi</taxon>
        <taxon>Amphibia</taxon>
        <taxon>Batrachia</taxon>
        <taxon>Anura</taxon>
        <taxon>Neobatrachia</taxon>
        <taxon>Ranoidea</taxon>
        <taxon>Ranidae</taxon>
        <taxon>Aquarana</taxon>
    </lineage>
</organism>
<protein>
    <recommendedName>
        <fullName evidence="8">Protein kinase domain-containing protein</fullName>
    </recommendedName>
</protein>
<evidence type="ECO:0000313" key="10">
    <source>
        <dbReference type="Proteomes" id="UP000228934"/>
    </source>
</evidence>
<comment type="similarity">
    <text evidence="1">Belongs to the protein kinase superfamily. CAMK Ser/Thr protein kinase family.</text>
</comment>
<dbReference type="Gene3D" id="1.10.510.10">
    <property type="entry name" value="Transferase(Phosphotransferase) domain 1"/>
    <property type="match status" value="1"/>
</dbReference>
<keyword evidence="7" id="KW-1133">Transmembrane helix</keyword>
<evidence type="ECO:0000259" key="8">
    <source>
        <dbReference type="PROSITE" id="PS50011"/>
    </source>
</evidence>
<keyword evidence="2" id="KW-0723">Serine/threonine-protein kinase</keyword>
<dbReference type="PROSITE" id="PS50011">
    <property type="entry name" value="PROTEIN_KINASE_DOM"/>
    <property type="match status" value="1"/>
</dbReference>
<evidence type="ECO:0000256" key="2">
    <source>
        <dbReference type="ARBA" id="ARBA00022527"/>
    </source>
</evidence>
<keyword evidence="5" id="KW-0418">Kinase</keyword>
<keyword evidence="4" id="KW-0547">Nucleotide-binding</keyword>
<feature type="transmembrane region" description="Helical" evidence="7">
    <location>
        <begin position="7"/>
        <end position="28"/>
    </location>
</feature>
<dbReference type="SUPFAM" id="SSF56112">
    <property type="entry name" value="Protein kinase-like (PK-like)"/>
    <property type="match status" value="1"/>
</dbReference>
<evidence type="ECO:0000313" key="9">
    <source>
        <dbReference type="EMBL" id="PIO32739.1"/>
    </source>
</evidence>
<evidence type="ECO:0000256" key="6">
    <source>
        <dbReference type="ARBA" id="ARBA00022840"/>
    </source>
</evidence>